<gene>
    <name evidence="15 17" type="primary">kdkA</name>
    <name evidence="17" type="ORF">GCM10007414_16380</name>
</gene>
<evidence type="ECO:0000256" key="2">
    <source>
        <dbReference type="ARBA" id="ARBA00004713"/>
    </source>
</evidence>
<comment type="pathway">
    <text evidence="2 15">Bacterial outer membrane biogenesis; LPS core biosynthesis.</text>
</comment>
<reference evidence="18" key="1">
    <citation type="journal article" date="2019" name="Int. J. Syst. Evol. Microbiol.">
        <title>The Global Catalogue of Microorganisms (GCM) 10K type strain sequencing project: providing services to taxonomists for standard genome sequencing and annotation.</title>
        <authorList>
            <consortium name="The Broad Institute Genomics Platform"/>
            <consortium name="The Broad Institute Genome Sequencing Center for Infectious Disease"/>
            <person name="Wu L."/>
            <person name="Ma J."/>
        </authorList>
    </citation>
    <scope>NUCLEOTIDE SEQUENCE [LARGE SCALE GENOMIC DNA]</scope>
    <source>
        <strain evidence="18">CGMCC 1.10131</strain>
    </source>
</reference>
<evidence type="ECO:0000256" key="6">
    <source>
        <dbReference type="ARBA" id="ARBA00022519"/>
    </source>
</evidence>
<dbReference type="GO" id="GO:0016301">
    <property type="term" value="F:kinase activity"/>
    <property type="evidence" value="ECO:0007669"/>
    <property type="project" value="UniProtKB-KW"/>
</dbReference>
<comment type="catalytic activity">
    <reaction evidence="14 15">
        <text>an alpha-Kdo-(2-&gt;6)-lipid IVA + ATP = a 4-O-phospho-alpha-Kdo-(2-&gt;6)-lipid IVA + ADP + H(+)</text>
        <dbReference type="Rhea" id="RHEA:74271"/>
        <dbReference type="ChEBI" id="CHEBI:15378"/>
        <dbReference type="ChEBI" id="CHEBI:30616"/>
        <dbReference type="ChEBI" id="CHEBI:176428"/>
        <dbReference type="ChEBI" id="CHEBI:193140"/>
        <dbReference type="ChEBI" id="CHEBI:456216"/>
        <dbReference type="EC" id="2.7.1.166"/>
    </reaction>
</comment>
<dbReference type="SUPFAM" id="SSF56112">
    <property type="entry name" value="Protein kinase-like (PK-like)"/>
    <property type="match status" value="1"/>
</dbReference>
<evidence type="ECO:0000259" key="16">
    <source>
        <dbReference type="PROSITE" id="PS50011"/>
    </source>
</evidence>
<dbReference type="HAMAP" id="MF_00521">
    <property type="entry name" value="KDO_kinase"/>
    <property type="match status" value="1"/>
</dbReference>
<dbReference type="PROSITE" id="PS50011">
    <property type="entry name" value="PROTEIN_KINASE_DOM"/>
    <property type="match status" value="1"/>
</dbReference>
<dbReference type="InterPro" id="IPR022826">
    <property type="entry name" value="KDO_kinase"/>
</dbReference>
<keyword evidence="9 15" id="KW-0418">Kinase</keyword>
<accession>A0ABQ1I1Q0</accession>
<dbReference type="PANTHER" id="PTHR37171:SF1">
    <property type="entry name" value="SERINE_THREONINE-PROTEIN KINASE YRZF-RELATED"/>
    <property type="match status" value="1"/>
</dbReference>
<keyword evidence="6 15" id="KW-0997">Cell inner membrane</keyword>
<keyword evidence="12 15" id="KW-0472">Membrane</keyword>
<evidence type="ECO:0000256" key="12">
    <source>
        <dbReference type="ARBA" id="ARBA00023136"/>
    </source>
</evidence>
<comment type="similarity">
    <text evidence="3 15">Belongs to the protein kinase superfamily. KdkA/RfaP family.</text>
</comment>
<evidence type="ECO:0000256" key="3">
    <source>
        <dbReference type="ARBA" id="ARBA00010327"/>
    </source>
</evidence>
<dbReference type="RefSeq" id="WP_055733603.1">
    <property type="nucleotide sequence ID" value="NZ_BMDY01000008.1"/>
</dbReference>
<dbReference type="EMBL" id="BMDY01000008">
    <property type="protein sequence ID" value="GGB03749.1"/>
    <property type="molecule type" value="Genomic_DNA"/>
</dbReference>
<proteinExistence type="inferred from homology"/>
<keyword evidence="8 15" id="KW-0547">Nucleotide-binding</keyword>
<dbReference type="InterPro" id="IPR011009">
    <property type="entry name" value="Kinase-like_dom_sf"/>
</dbReference>
<dbReference type="PANTHER" id="PTHR37171">
    <property type="entry name" value="SERINE/THREONINE-PROTEIN KINASE YRZF-RELATED"/>
    <property type="match status" value="1"/>
</dbReference>
<dbReference type="Pfam" id="PF06293">
    <property type="entry name" value="Kdo"/>
    <property type="match status" value="1"/>
</dbReference>
<dbReference type="InterPro" id="IPR052396">
    <property type="entry name" value="Meiotic_Drive_Suppr_Kinase"/>
</dbReference>
<evidence type="ECO:0000256" key="8">
    <source>
        <dbReference type="ARBA" id="ARBA00022741"/>
    </source>
</evidence>
<evidence type="ECO:0000256" key="11">
    <source>
        <dbReference type="ARBA" id="ARBA00022985"/>
    </source>
</evidence>
<feature type="domain" description="Protein kinase" evidence="16">
    <location>
        <begin position="38"/>
        <end position="239"/>
    </location>
</feature>
<dbReference type="NCBIfam" id="NF002475">
    <property type="entry name" value="PRK01723.1"/>
    <property type="match status" value="1"/>
</dbReference>
<dbReference type="EC" id="2.7.1.166" evidence="4 15"/>
<comment type="subcellular location">
    <subcellularLocation>
        <location evidence="1 15">Cell inner membrane</location>
        <topology evidence="1 15">Peripheral membrane protein</topology>
        <orientation evidence="1 15">Cytoplasmic side</orientation>
    </subcellularLocation>
</comment>
<keyword evidence="18" id="KW-1185">Reference proteome</keyword>
<evidence type="ECO:0000256" key="1">
    <source>
        <dbReference type="ARBA" id="ARBA00004515"/>
    </source>
</evidence>
<name>A0ABQ1I1Q0_9ALTE</name>
<dbReference type="Gene3D" id="1.10.510.10">
    <property type="entry name" value="Transferase(Phosphotransferase) domain 1"/>
    <property type="match status" value="1"/>
</dbReference>
<evidence type="ECO:0000256" key="9">
    <source>
        <dbReference type="ARBA" id="ARBA00022777"/>
    </source>
</evidence>
<comment type="caution">
    <text evidence="17">The sequence shown here is derived from an EMBL/GenBank/DDBJ whole genome shotgun (WGS) entry which is preliminary data.</text>
</comment>
<evidence type="ECO:0000313" key="17">
    <source>
        <dbReference type="EMBL" id="GGB03749.1"/>
    </source>
</evidence>
<evidence type="ECO:0000256" key="10">
    <source>
        <dbReference type="ARBA" id="ARBA00022840"/>
    </source>
</evidence>
<keyword evidence="7 15" id="KW-0808">Transferase</keyword>
<protein>
    <recommendedName>
        <fullName evidence="13 15">3-deoxy-D-manno-octulosonic acid kinase</fullName>
        <shortName evidence="15">Kdo kinase</shortName>
        <ecNumber evidence="4 15">2.7.1.166</ecNumber>
    </recommendedName>
</protein>
<dbReference type="Proteomes" id="UP000651977">
    <property type="component" value="Unassembled WGS sequence"/>
</dbReference>
<keyword evidence="5 15" id="KW-1003">Cell membrane</keyword>
<evidence type="ECO:0000256" key="15">
    <source>
        <dbReference type="HAMAP-Rule" id="MF_00521"/>
    </source>
</evidence>
<comment type="function">
    <text evidence="15">Catalyzes the ATP-dependent phosphorylation of the 3-deoxy-D-manno-octulosonic acid (Kdo) residue in Kdo-lipid IV(A) at the 4-OH position.</text>
</comment>
<keyword evidence="10 15" id="KW-0067">ATP-binding</keyword>
<evidence type="ECO:0000256" key="14">
    <source>
        <dbReference type="ARBA" id="ARBA00034417"/>
    </source>
</evidence>
<evidence type="ECO:0000256" key="4">
    <source>
        <dbReference type="ARBA" id="ARBA00011988"/>
    </source>
</evidence>
<dbReference type="InterPro" id="IPR000719">
    <property type="entry name" value="Prot_kinase_dom"/>
</dbReference>
<evidence type="ECO:0000313" key="18">
    <source>
        <dbReference type="Proteomes" id="UP000651977"/>
    </source>
</evidence>
<feature type="active site" evidence="15">
    <location>
        <position position="168"/>
    </location>
</feature>
<evidence type="ECO:0000256" key="7">
    <source>
        <dbReference type="ARBA" id="ARBA00022679"/>
    </source>
</evidence>
<sequence length="239" mass="28308">MQIEKQQTPDGWLFYNPTVWQEVNDAYFEPRHWQQNRAVVGQAMGRGKTLFFRFEHRECVLRHYHRGGLVSKMSNDRYFYSGLQRSRVWREFSLLIKLRELALPAPLAIAGRLKRKGFSFQADLITERIHGARDLANLLSERRLPLTVWQNIGETIAAFHKAGVYHADLNLRNVMLDEQRKVWLIDFDSGRLCRPRKKWQQANLARLYRSLEKEQAKPGYCHWLESDWQHLVAAYKQAL</sequence>
<organism evidence="17 18">
    <name type="scientific">Agarivorans gilvus</name>
    <dbReference type="NCBI Taxonomy" id="680279"/>
    <lineage>
        <taxon>Bacteria</taxon>
        <taxon>Pseudomonadati</taxon>
        <taxon>Pseudomonadota</taxon>
        <taxon>Gammaproteobacteria</taxon>
        <taxon>Alteromonadales</taxon>
        <taxon>Alteromonadaceae</taxon>
        <taxon>Agarivorans</taxon>
    </lineage>
</organism>
<keyword evidence="11 15" id="KW-0448">Lipopolysaccharide biosynthesis</keyword>
<evidence type="ECO:0000256" key="13">
    <source>
        <dbReference type="ARBA" id="ARBA00029511"/>
    </source>
</evidence>
<evidence type="ECO:0000256" key="5">
    <source>
        <dbReference type="ARBA" id="ARBA00022475"/>
    </source>
</evidence>